<reference evidence="1 2" key="1">
    <citation type="submission" date="2024-01" db="EMBL/GenBank/DDBJ databases">
        <authorList>
            <person name="Waweru B."/>
        </authorList>
    </citation>
    <scope>NUCLEOTIDE SEQUENCE [LARGE SCALE GENOMIC DNA]</scope>
</reference>
<dbReference type="EMBL" id="CAWUPB010001160">
    <property type="protein sequence ID" value="CAK7341295.1"/>
    <property type="molecule type" value="Genomic_DNA"/>
</dbReference>
<name>A0AAV1RXL9_9ROSI</name>
<accession>A0AAV1RXL9</accession>
<protein>
    <submittedName>
        <fullName evidence="1">Uncharacterized protein</fullName>
    </submittedName>
</protein>
<organism evidence="1 2">
    <name type="scientific">Dovyalis caffra</name>
    <dbReference type="NCBI Taxonomy" id="77055"/>
    <lineage>
        <taxon>Eukaryota</taxon>
        <taxon>Viridiplantae</taxon>
        <taxon>Streptophyta</taxon>
        <taxon>Embryophyta</taxon>
        <taxon>Tracheophyta</taxon>
        <taxon>Spermatophyta</taxon>
        <taxon>Magnoliopsida</taxon>
        <taxon>eudicotyledons</taxon>
        <taxon>Gunneridae</taxon>
        <taxon>Pentapetalae</taxon>
        <taxon>rosids</taxon>
        <taxon>fabids</taxon>
        <taxon>Malpighiales</taxon>
        <taxon>Salicaceae</taxon>
        <taxon>Flacourtieae</taxon>
        <taxon>Dovyalis</taxon>
    </lineage>
</organism>
<gene>
    <name evidence="1" type="ORF">DCAF_LOCUS16213</name>
</gene>
<sequence>MGAHGGPNRLLYFYQSIESATRHLETVLLGDAPLSYGDWNLDRIAQNWNKYTRTPTNVTLTCQRNRFTSSSTFLA</sequence>
<evidence type="ECO:0000313" key="2">
    <source>
        <dbReference type="Proteomes" id="UP001314170"/>
    </source>
</evidence>
<keyword evidence="2" id="KW-1185">Reference proteome</keyword>
<evidence type="ECO:0000313" key="1">
    <source>
        <dbReference type="EMBL" id="CAK7341295.1"/>
    </source>
</evidence>
<proteinExistence type="predicted"/>
<dbReference type="Proteomes" id="UP001314170">
    <property type="component" value="Unassembled WGS sequence"/>
</dbReference>
<dbReference type="AlphaFoldDB" id="A0AAV1RXL9"/>
<comment type="caution">
    <text evidence="1">The sequence shown here is derived from an EMBL/GenBank/DDBJ whole genome shotgun (WGS) entry which is preliminary data.</text>
</comment>